<feature type="domain" description="C2H2-type" evidence="9">
    <location>
        <begin position="46"/>
        <end position="69"/>
    </location>
</feature>
<keyword evidence="5" id="KW-0862">Zinc</keyword>
<sequence length="251" mass="26942">MVVGNGNEGLVEEERYPCPICGKSYLRKRHLQRHMRDECIDIPPRFSCDLCPSRFRRKYHMVRHLTSKHGIPTAVANQATSNGGRAKGYRSSGGSSVRGINNARGCDGSVPENLSLKKNRRESDNKRVSSHEPPTQISGGGVVNGTCAFNLENSMADQRPTYGLTGAITAISTAAAIGHTIANGPGSVNEEIPHSLGSGNVDIASGSGQGAANVPINTIGDDWKMKLGIQLISNSLLKERLNNAMPFTYNN</sequence>
<evidence type="ECO:0000313" key="11">
    <source>
        <dbReference type="EMBL" id="JAB93866.1"/>
    </source>
</evidence>
<reference evidence="11" key="2">
    <citation type="journal article" date="2014" name="BMC Genomics">
        <title>A genomic perspective to assessing quality of mass-reared SIT flies used in Mediterranean fruit fly (Ceratitis capitata) eradication in California.</title>
        <authorList>
            <person name="Calla B."/>
            <person name="Hall B."/>
            <person name="Hou S."/>
            <person name="Geib S.M."/>
        </authorList>
    </citation>
    <scope>NUCLEOTIDE SEQUENCE</scope>
</reference>
<dbReference type="AlphaFoldDB" id="W8BKQ8"/>
<organism evidence="11">
    <name type="scientific">Ceratitis capitata</name>
    <name type="common">Mediterranean fruit fly</name>
    <name type="synonym">Tephritis capitata</name>
    <dbReference type="NCBI Taxonomy" id="7213"/>
    <lineage>
        <taxon>Eukaryota</taxon>
        <taxon>Metazoa</taxon>
        <taxon>Ecdysozoa</taxon>
        <taxon>Arthropoda</taxon>
        <taxon>Hexapoda</taxon>
        <taxon>Insecta</taxon>
        <taxon>Pterygota</taxon>
        <taxon>Neoptera</taxon>
        <taxon>Endopterygota</taxon>
        <taxon>Diptera</taxon>
        <taxon>Brachycera</taxon>
        <taxon>Muscomorpha</taxon>
        <taxon>Tephritoidea</taxon>
        <taxon>Tephritidae</taxon>
        <taxon>Ceratitis</taxon>
        <taxon>Ceratitis</taxon>
    </lineage>
</organism>
<feature type="compositionally biased region" description="Low complexity" evidence="8">
    <location>
        <begin position="89"/>
        <end position="99"/>
    </location>
</feature>
<dbReference type="GO" id="GO:0000785">
    <property type="term" value="C:chromatin"/>
    <property type="evidence" value="ECO:0007669"/>
    <property type="project" value="TreeGrafter"/>
</dbReference>
<gene>
    <name evidence="11" type="primary">LOLA3</name>
    <name evidence="10" type="ORF">CCAP1982_LOCUS22680</name>
</gene>
<dbReference type="InterPro" id="IPR051059">
    <property type="entry name" value="VerF-like"/>
</dbReference>
<evidence type="ECO:0000256" key="5">
    <source>
        <dbReference type="ARBA" id="ARBA00022833"/>
    </source>
</evidence>
<keyword evidence="3" id="KW-0677">Repeat</keyword>
<dbReference type="InterPro" id="IPR036236">
    <property type="entry name" value="Znf_C2H2_sf"/>
</dbReference>
<evidence type="ECO:0000313" key="12">
    <source>
        <dbReference type="Proteomes" id="UP000606786"/>
    </source>
</evidence>
<feature type="region of interest" description="Disordered" evidence="8">
    <location>
        <begin position="78"/>
        <end position="141"/>
    </location>
</feature>
<evidence type="ECO:0000259" key="9">
    <source>
        <dbReference type="PROSITE" id="PS50157"/>
    </source>
</evidence>
<evidence type="ECO:0000256" key="3">
    <source>
        <dbReference type="ARBA" id="ARBA00022737"/>
    </source>
</evidence>
<evidence type="ECO:0000256" key="7">
    <source>
        <dbReference type="PROSITE-ProRule" id="PRU00042"/>
    </source>
</evidence>
<dbReference type="PANTHER" id="PTHR40626:SF11">
    <property type="entry name" value="ZINC FINGER PROTEIN YPR022C"/>
    <property type="match status" value="1"/>
</dbReference>
<keyword evidence="6" id="KW-0539">Nucleus</keyword>
<dbReference type="Pfam" id="PF00096">
    <property type="entry name" value="zf-C2H2"/>
    <property type="match status" value="1"/>
</dbReference>
<evidence type="ECO:0000313" key="10">
    <source>
        <dbReference type="EMBL" id="CAD7014696.1"/>
    </source>
</evidence>
<keyword evidence="12" id="KW-1185">Reference proteome</keyword>
<dbReference type="PROSITE" id="PS50157">
    <property type="entry name" value="ZINC_FINGER_C2H2_2"/>
    <property type="match status" value="2"/>
</dbReference>
<protein>
    <submittedName>
        <fullName evidence="10">(Mediterranean fruit fly) hypothetical protein</fullName>
    </submittedName>
    <submittedName>
        <fullName evidence="11">Longitudinals lacking protein, isoforms A/B/D/L</fullName>
    </submittedName>
</protein>
<dbReference type="EMBL" id="CAJHJT010000056">
    <property type="protein sequence ID" value="CAD7014696.1"/>
    <property type="molecule type" value="Genomic_DNA"/>
</dbReference>
<reference evidence="10" key="3">
    <citation type="submission" date="2020-11" db="EMBL/GenBank/DDBJ databases">
        <authorList>
            <person name="Whitehead M."/>
        </authorList>
    </citation>
    <scope>NUCLEOTIDE SEQUENCE</scope>
    <source>
        <strain evidence="10">EGII</strain>
    </source>
</reference>
<evidence type="ECO:0000256" key="6">
    <source>
        <dbReference type="ARBA" id="ARBA00023242"/>
    </source>
</evidence>
<dbReference type="FunFam" id="3.30.160.60:FF:000100">
    <property type="entry name" value="Zinc finger 45-like"/>
    <property type="match status" value="1"/>
</dbReference>
<dbReference type="GO" id="GO:0000981">
    <property type="term" value="F:DNA-binding transcription factor activity, RNA polymerase II-specific"/>
    <property type="evidence" value="ECO:0007669"/>
    <property type="project" value="InterPro"/>
</dbReference>
<proteinExistence type="evidence at transcript level"/>
<dbReference type="InterPro" id="IPR013087">
    <property type="entry name" value="Znf_C2H2_type"/>
</dbReference>
<dbReference type="GO" id="GO:0000978">
    <property type="term" value="F:RNA polymerase II cis-regulatory region sequence-specific DNA binding"/>
    <property type="evidence" value="ECO:0007669"/>
    <property type="project" value="InterPro"/>
</dbReference>
<keyword evidence="2" id="KW-0479">Metal-binding</keyword>
<dbReference type="GO" id="GO:0005634">
    <property type="term" value="C:nucleus"/>
    <property type="evidence" value="ECO:0007669"/>
    <property type="project" value="UniProtKB-SubCell"/>
</dbReference>
<reference evidence="11" key="1">
    <citation type="submission" date="2013-07" db="EMBL/GenBank/DDBJ databases">
        <authorList>
            <person name="Geib S."/>
        </authorList>
    </citation>
    <scope>NUCLEOTIDE SEQUENCE</scope>
</reference>
<dbReference type="Gene3D" id="3.30.160.60">
    <property type="entry name" value="Classic Zinc Finger"/>
    <property type="match status" value="1"/>
</dbReference>
<evidence type="ECO:0000256" key="1">
    <source>
        <dbReference type="ARBA" id="ARBA00004123"/>
    </source>
</evidence>
<feature type="compositionally biased region" description="Basic and acidic residues" evidence="8">
    <location>
        <begin position="121"/>
        <end position="130"/>
    </location>
</feature>
<accession>W8BKQ8</accession>
<dbReference type="Proteomes" id="UP000606786">
    <property type="component" value="Unassembled WGS sequence"/>
</dbReference>
<dbReference type="SUPFAM" id="SSF57667">
    <property type="entry name" value="beta-beta-alpha zinc fingers"/>
    <property type="match status" value="1"/>
</dbReference>
<dbReference type="PANTHER" id="PTHR40626">
    <property type="entry name" value="MIP31509P"/>
    <property type="match status" value="1"/>
</dbReference>
<dbReference type="GO" id="GO:0008270">
    <property type="term" value="F:zinc ion binding"/>
    <property type="evidence" value="ECO:0007669"/>
    <property type="project" value="UniProtKB-KW"/>
</dbReference>
<dbReference type="PROSITE" id="PS00028">
    <property type="entry name" value="ZINC_FINGER_C2H2_1"/>
    <property type="match status" value="1"/>
</dbReference>
<feature type="domain" description="C2H2-type" evidence="9">
    <location>
        <begin position="16"/>
        <end position="43"/>
    </location>
</feature>
<dbReference type="SMART" id="SM00355">
    <property type="entry name" value="ZnF_C2H2"/>
    <property type="match status" value="2"/>
</dbReference>
<evidence type="ECO:0000256" key="8">
    <source>
        <dbReference type="SAM" id="MobiDB-lite"/>
    </source>
</evidence>
<evidence type="ECO:0000256" key="4">
    <source>
        <dbReference type="ARBA" id="ARBA00022771"/>
    </source>
</evidence>
<dbReference type="EMBL" id="GAMC01012689">
    <property type="protein sequence ID" value="JAB93866.1"/>
    <property type="molecule type" value="mRNA"/>
</dbReference>
<comment type="subcellular location">
    <subcellularLocation>
        <location evidence="1">Nucleus</location>
    </subcellularLocation>
</comment>
<evidence type="ECO:0000256" key="2">
    <source>
        <dbReference type="ARBA" id="ARBA00022723"/>
    </source>
</evidence>
<name>W8BKQ8_CERCA</name>
<keyword evidence="4 7" id="KW-0863">Zinc-finger</keyword>